<evidence type="ECO:0000256" key="3">
    <source>
        <dbReference type="ARBA" id="ARBA00004972"/>
    </source>
</evidence>
<evidence type="ECO:0000256" key="6">
    <source>
        <dbReference type="ARBA" id="ARBA00022723"/>
    </source>
</evidence>
<evidence type="ECO:0000256" key="8">
    <source>
        <dbReference type="ARBA" id="ARBA00023002"/>
    </source>
</evidence>
<keyword evidence="8" id="KW-0560">Oxidoreductase</keyword>
<proteinExistence type="inferred from homology"/>
<dbReference type="Pfam" id="PF19298">
    <property type="entry name" value="KshA_C"/>
    <property type="match status" value="2"/>
</dbReference>
<dbReference type="STRING" id="121845.A0A3Q0ISQ1"/>
<evidence type="ECO:0000256" key="2">
    <source>
        <dbReference type="ARBA" id="ARBA00004370"/>
    </source>
</evidence>
<evidence type="ECO:0000256" key="1">
    <source>
        <dbReference type="ARBA" id="ARBA00001962"/>
    </source>
</evidence>
<dbReference type="GO" id="GO:0008203">
    <property type="term" value="P:cholesterol metabolic process"/>
    <property type="evidence" value="ECO:0007669"/>
    <property type="project" value="InterPro"/>
</dbReference>
<keyword evidence="9" id="KW-0408">Iron</keyword>
<comment type="cofactor">
    <cofactor evidence="1">
        <name>Fe cation</name>
        <dbReference type="ChEBI" id="CHEBI:24875"/>
    </cofactor>
</comment>
<evidence type="ECO:0000256" key="7">
    <source>
        <dbReference type="ARBA" id="ARBA00022989"/>
    </source>
</evidence>
<comment type="pathway">
    <text evidence="3">Hormone biosynthesis.</text>
</comment>
<accession>A0A3Q0ISQ1</accession>
<keyword evidence="11" id="KW-0472">Membrane</keyword>
<evidence type="ECO:0000256" key="10">
    <source>
        <dbReference type="ARBA" id="ARBA00023014"/>
    </source>
</evidence>
<dbReference type="InterPro" id="IPR045605">
    <property type="entry name" value="KshA-like_C"/>
</dbReference>
<dbReference type="KEGG" id="dci:103506558"/>
<evidence type="ECO:0000256" key="15">
    <source>
        <dbReference type="ARBA" id="ARBA00047853"/>
    </source>
</evidence>
<keyword evidence="5" id="KW-0001">2Fe-2S</keyword>
<keyword evidence="4" id="KW-0812">Transmembrane</keyword>
<evidence type="ECO:0000256" key="9">
    <source>
        <dbReference type="ARBA" id="ARBA00023004"/>
    </source>
</evidence>
<dbReference type="GO" id="GO:0005737">
    <property type="term" value="C:cytoplasm"/>
    <property type="evidence" value="ECO:0007669"/>
    <property type="project" value="TreeGrafter"/>
</dbReference>
<dbReference type="Gene3D" id="3.90.380.10">
    <property type="entry name" value="Naphthalene 1,2-dioxygenase Alpha Subunit, Chain A, domain 1"/>
    <property type="match status" value="2"/>
</dbReference>
<protein>
    <recommendedName>
        <fullName evidence="14">cholesterol 7-desaturase</fullName>
        <ecNumber evidence="14">1.14.19.21</ecNumber>
    </recommendedName>
</protein>
<comment type="pathway">
    <text evidence="12">Steroid hormone biosynthesis; dafachronic acid biosynthesis.</text>
</comment>
<dbReference type="PANTHER" id="PTHR21266">
    <property type="entry name" value="IRON-SULFUR DOMAIN CONTAINING PROTEIN"/>
    <property type="match status" value="1"/>
</dbReference>
<dbReference type="SUPFAM" id="SSF50022">
    <property type="entry name" value="ISP domain"/>
    <property type="match status" value="1"/>
</dbReference>
<sequence>MVAVTQCCIQTYLITDQDLSEVGYSYLDGRGSGYNKYGKTKKQLINDIRKARKIGNLPPVYPNGWFALLESSELKPKQAKYVSALGENFAVFRSERGEVHVLDAYCPHLGANIAIGGFVRGDCIECPFHQWQFSGHDGRCVNIPYSGKVPEFARVKHWQSLEVNDFVFVWYHAEQEEPSWRPEPMDKITSGDWWYRGRSEYLINSHIQEIPENGGDIAHLNAIHAPSLVAGSDLHDLENTAAKSARHVWEATWEPHTTAGETHIATMNLRHDLRIIDRVPLPLIGMNVEAKQIGPGYVEMVMHTCIGRLAILQTVTPVEPMLQKVIHRIYCPPHLFWYANIVLYGECIMIERDIMVWNHKTYIDKPLLVKEDRTLELLYTSNEKIERDIMVWNHKTYIDKPLLVKEDRTLARHRRWYSQFYTEHSPRFDFKKDTLDW</sequence>
<dbReference type="Proteomes" id="UP000079169">
    <property type="component" value="Unplaced"/>
</dbReference>
<dbReference type="PROSITE" id="PS51296">
    <property type="entry name" value="RIESKE"/>
    <property type="match status" value="1"/>
</dbReference>
<dbReference type="PaxDb" id="121845-A0A3Q0ISQ1"/>
<evidence type="ECO:0000259" key="17">
    <source>
        <dbReference type="PROSITE" id="PS51296"/>
    </source>
</evidence>
<evidence type="ECO:0000256" key="11">
    <source>
        <dbReference type="ARBA" id="ARBA00023136"/>
    </source>
</evidence>
<dbReference type="RefSeq" id="XP_026677380.1">
    <property type="nucleotide sequence ID" value="XM_026821579.1"/>
</dbReference>
<dbReference type="Gene3D" id="2.102.10.10">
    <property type="entry name" value="Rieske [2Fe-2S] iron-sulphur domain"/>
    <property type="match status" value="1"/>
</dbReference>
<dbReference type="GO" id="GO:0051537">
    <property type="term" value="F:2 iron, 2 sulfur cluster binding"/>
    <property type="evidence" value="ECO:0007669"/>
    <property type="project" value="UniProtKB-KW"/>
</dbReference>
<comment type="catalytic activity">
    <reaction evidence="15">
        <text>cholesterol + NADH + O2 + H(+) = 7-dehydrocholesterol + NAD(+) + 2 H2O</text>
        <dbReference type="Rhea" id="RHEA:51644"/>
        <dbReference type="ChEBI" id="CHEBI:15377"/>
        <dbReference type="ChEBI" id="CHEBI:15378"/>
        <dbReference type="ChEBI" id="CHEBI:15379"/>
        <dbReference type="ChEBI" id="CHEBI:16113"/>
        <dbReference type="ChEBI" id="CHEBI:17759"/>
        <dbReference type="ChEBI" id="CHEBI:57540"/>
        <dbReference type="ChEBI" id="CHEBI:57945"/>
        <dbReference type="EC" id="1.14.19.21"/>
    </reaction>
    <physiologicalReaction direction="left-to-right" evidence="15">
        <dbReference type="Rhea" id="RHEA:51645"/>
    </physiologicalReaction>
</comment>
<dbReference type="InterPro" id="IPR017941">
    <property type="entry name" value="Rieske_2Fe-2S"/>
</dbReference>
<dbReference type="SUPFAM" id="SSF55961">
    <property type="entry name" value="Bet v1-like"/>
    <property type="match status" value="1"/>
</dbReference>
<comment type="subcellular location">
    <subcellularLocation>
        <location evidence="2">Membrane</location>
    </subcellularLocation>
</comment>
<evidence type="ECO:0000256" key="16">
    <source>
        <dbReference type="ARBA" id="ARBA00049548"/>
    </source>
</evidence>
<evidence type="ECO:0000313" key="18">
    <source>
        <dbReference type="Proteomes" id="UP000079169"/>
    </source>
</evidence>
<comment type="similarity">
    <text evidence="13">Belongs to the cholesterol 7-desaturase family.</text>
</comment>
<dbReference type="InterPro" id="IPR036922">
    <property type="entry name" value="Rieske_2Fe-2S_sf"/>
</dbReference>
<dbReference type="GO" id="GO:0170056">
    <property type="term" value="F:cholesterol 7-desaturase [NAD(P)H] activity"/>
    <property type="evidence" value="ECO:0007669"/>
    <property type="project" value="UniProtKB-EC"/>
</dbReference>
<feature type="domain" description="Rieske" evidence="17">
    <location>
        <begin position="66"/>
        <end position="169"/>
    </location>
</feature>
<reference evidence="19" key="1">
    <citation type="submission" date="2025-08" db="UniProtKB">
        <authorList>
            <consortium name="RefSeq"/>
        </authorList>
    </citation>
    <scope>IDENTIFICATION</scope>
</reference>
<evidence type="ECO:0000256" key="12">
    <source>
        <dbReference type="ARBA" id="ARBA00025712"/>
    </source>
</evidence>
<dbReference type="GO" id="GO:0016020">
    <property type="term" value="C:membrane"/>
    <property type="evidence" value="ECO:0007669"/>
    <property type="project" value="UniProtKB-SubCell"/>
</dbReference>
<dbReference type="EC" id="1.14.19.21" evidence="14"/>
<dbReference type="PANTHER" id="PTHR21266:SF32">
    <property type="entry name" value="CHOLESTEROL 7-DESATURASE NVD"/>
    <property type="match status" value="1"/>
</dbReference>
<keyword evidence="6" id="KW-0479">Metal-binding</keyword>
<keyword evidence="10" id="KW-0411">Iron-sulfur</keyword>
<gene>
    <name evidence="19" type="primary">LOC103506558</name>
</gene>
<dbReference type="Pfam" id="PF00355">
    <property type="entry name" value="Rieske"/>
    <property type="match status" value="1"/>
</dbReference>
<keyword evidence="7" id="KW-1133">Transmembrane helix</keyword>
<name>A0A3Q0ISQ1_DIACI</name>
<evidence type="ECO:0000256" key="5">
    <source>
        <dbReference type="ARBA" id="ARBA00022714"/>
    </source>
</evidence>
<evidence type="ECO:0000256" key="4">
    <source>
        <dbReference type="ARBA" id="ARBA00022692"/>
    </source>
</evidence>
<organism evidence="18 19">
    <name type="scientific">Diaphorina citri</name>
    <name type="common">Asian citrus psyllid</name>
    <dbReference type="NCBI Taxonomy" id="121845"/>
    <lineage>
        <taxon>Eukaryota</taxon>
        <taxon>Metazoa</taxon>
        <taxon>Ecdysozoa</taxon>
        <taxon>Arthropoda</taxon>
        <taxon>Hexapoda</taxon>
        <taxon>Insecta</taxon>
        <taxon>Pterygota</taxon>
        <taxon>Neoptera</taxon>
        <taxon>Paraneoptera</taxon>
        <taxon>Hemiptera</taxon>
        <taxon>Sternorrhyncha</taxon>
        <taxon>Psylloidea</taxon>
        <taxon>Psyllidae</taxon>
        <taxon>Diaphorininae</taxon>
        <taxon>Diaphorina</taxon>
    </lineage>
</organism>
<dbReference type="UniPathway" id="UPA01020"/>
<dbReference type="AlphaFoldDB" id="A0A3Q0ISQ1"/>
<comment type="catalytic activity">
    <reaction evidence="16">
        <text>cholesterol + NADPH + O2 + H(+) = 7-dehydrocholesterol + NADP(+) + 2 H2O</text>
        <dbReference type="Rhea" id="RHEA:45024"/>
        <dbReference type="ChEBI" id="CHEBI:15377"/>
        <dbReference type="ChEBI" id="CHEBI:15378"/>
        <dbReference type="ChEBI" id="CHEBI:15379"/>
        <dbReference type="ChEBI" id="CHEBI:16113"/>
        <dbReference type="ChEBI" id="CHEBI:17759"/>
        <dbReference type="ChEBI" id="CHEBI:57783"/>
        <dbReference type="ChEBI" id="CHEBI:58349"/>
        <dbReference type="EC" id="1.14.19.21"/>
    </reaction>
    <physiologicalReaction direction="left-to-right" evidence="16">
        <dbReference type="Rhea" id="RHEA:45025"/>
    </physiologicalReaction>
</comment>
<dbReference type="GeneID" id="103506558"/>
<evidence type="ECO:0000313" key="19">
    <source>
        <dbReference type="RefSeq" id="XP_026677380.1"/>
    </source>
</evidence>
<dbReference type="GO" id="GO:0046872">
    <property type="term" value="F:metal ion binding"/>
    <property type="evidence" value="ECO:0007669"/>
    <property type="project" value="UniProtKB-KW"/>
</dbReference>
<dbReference type="InterPro" id="IPR050584">
    <property type="entry name" value="Cholesterol_7-desaturase"/>
</dbReference>
<evidence type="ECO:0000256" key="13">
    <source>
        <dbReference type="ARBA" id="ARBA00025729"/>
    </source>
</evidence>
<evidence type="ECO:0000256" key="14">
    <source>
        <dbReference type="ARBA" id="ARBA00026095"/>
    </source>
</evidence>
<keyword evidence="18" id="KW-1185">Reference proteome</keyword>